<evidence type="ECO:0000313" key="6">
    <source>
        <dbReference type="Proteomes" id="UP000093898"/>
    </source>
</evidence>
<sequence>MAIDVAAAGELTDESTAGHEDVDVPESDELADTADILPGDGVGDDRSRTSARGMLVVSSAVVLGLLVLLGWLGFQGYRAHQGEAERQRFIDTARQGALNLTTMDWQHADVDVRRIMDGATGEFYNDFANRSQPFVDVLKQAKASSVGTVTDVGLESRSGDSAQVLVSVAVKTSNSAAAQQVPRAWRMRIAVMKIGDQMKVSNVEFVP</sequence>
<dbReference type="EMBL" id="LZLC01000037">
    <property type="protein sequence ID" value="OBJ45449.1"/>
    <property type="molecule type" value="Genomic_DNA"/>
</dbReference>
<proteinExistence type="predicted"/>
<dbReference type="Proteomes" id="UP000093898">
    <property type="component" value="Unassembled WGS sequence"/>
</dbReference>
<name>A0A1A3HCP8_MYCMU</name>
<evidence type="ECO:0000256" key="2">
    <source>
        <dbReference type="ARBA" id="ARBA00023136"/>
    </source>
</evidence>
<evidence type="ECO:0000256" key="1">
    <source>
        <dbReference type="ARBA" id="ARBA00004370"/>
    </source>
</evidence>
<dbReference type="PANTHER" id="PTHR37042">
    <property type="entry name" value="OUTER MEMBRANE PROTEIN RV1973"/>
    <property type="match status" value="1"/>
</dbReference>
<feature type="region of interest" description="Disordered" evidence="3">
    <location>
        <begin position="1"/>
        <end position="26"/>
    </location>
</feature>
<dbReference type="PANTHER" id="PTHR37042:SF4">
    <property type="entry name" value="OUTER MEMBRANE PROTEIN RV1973"/>
    <property type="match status" value="1"/>
</dbReference>
<feature type="transmembrane region" description="Helical" evidence="4">
    <location>
        <begin position="54"/>
        <end position="74"/>
    </location>
</feature>
<evidence type="ECO:0000256" key="3">
    <source>
        <dbReference type="SAM" id="MobiDB-lite"/>
    </source>
</evidence>
<dbReference type="GO" id="GO:0016020">
    <property type="term" value="C:membrane"/>
    <property type="evidence" value="ECO:0007669"/>
    <property type="project" value="UniProtKB-SubCell"/>
</dbReference>
<organism evidence="5 6">
    <name type="scientific">Mycolicibacterium mucogenicum</name>
    <name type="common">Mycobacterium mucogenicum</name>
    <dbReference type="NCBI Taxonomy" id="56689"/>
    <lineage>
        <taxon>Bacteria</taxon>
        <taxon>Bacillati</taxon>
        <taxon>Actinomycetota</taxon>
        <taxon>Actinomycetes</taxon>
        <taxon>Mycobacteriales</taxon>
        <taxon>Mycobacteriaceae</taxon>
        <taxon>Mycolicibacterium</taxon>
    </lineage>
</organism>
<evidence type="ECO:0000256" key="4">
    <source>
        <dbReference type="SAM" id="Phobius"/>
    </source>
</evidence>
<gene>
    <name evidence="5" type="ORF">A5630_14035</name>
</gene>
<evidence type="ECO:0000313" key="5">
    <source>
        <dbReference type="EMBL" id="OBJ45449.1"/>
    </source>
</evidence>
<protein>
    <submittedName>
        <fullName evidence="5">Mammalian cell entry protein</fullName>
    </submittedName>
</protein>
<keyword evidence="4" id="KW-0812">Transmembrane</keyword>
<keyword evidence="4" id="KW-1133">Transmembrane helix</keyword>
<comment type="subcellular location">
    <subcellularLocation>
        <location evidence="1">Membrane</location>
    </subcellularLocation>
</comment>
<dbReference type="RefSeq" id="WP_064979157.1">
    <property type="nucleotide sequence ID" value="NZ_LZLC01000037.1"/>
</dbReference>
<accession>A0A1A3HCP8</accession>
<reference evidence="5 6" key="1">
    <citation type="submission" date="2016-06" db="EMBL/GenBank/DDBJ databases">
        <authorList>
            <person name="Kjaerup R.B."/>
            <person name="Dalgaard T.S."/>
            <person name="Juul-Madsen H.R."/>
        </authorList>
    </citation>
    <scope>NUCLEOTIDE SEQUENCE [LARGE SCALE GENOMIC DNA]</scope>
    <source>
        <strain evidence="5 6">1127319.6</strain>
    </source>
</reference>
<keyword evidence="2 4" id="KW-0472">Membrane</keyword>
<comment type="caution">
    <text evidence="5">The sequence shown here is derived from an EMBL/GenBank/DDBJ whole genome shotgun (WGS) entry which is preliminary data.</text>
</comment>
<dbReference type="AlphaFoldDB" id="A0A1A3HCP8"/>